<protein>
    <submittedName>
        <fullName evidence="1">Uncharacterized protein</fullName>
    </submittedName>
</protein>
<reference evidence="1 2" key="1">
    <citation type="submission" date="2014-01" db="EMBL/GenBank/DDBJ databases">
        <authorList>
            <consortium name="DOE Joint Genome Institute"/>
            <person name="Anderson I."/>
            <person name="Huntemann M."/>
            <person name="Han J."/>
            <person name="Chen A."/>
            <person name="Kyrpides N."/>
            <person name="Mavromatis K."/>
            <person name="Markowitz V."/>
            <person name="Palaniappan K."/>
            <person name="Ivanova N."/>
            <person name="Schaumberg A."/>
            <person name="Pati A."/>
            <person name="Liolios K."/>
            <person name="Nordberg H.P."/>
            <person name="Cantor M.N."/>
            <person name="Hua S.X."/>
            <person name="Woyke T."/>
        </authorList>
    </citation>
    <scope>NUCLEOTIDE SEQUENCE [LARGE SCALE GENOMIC DNA]</scope>
    <source>
        <strain evidence="1 2">XH-48</strain>
    </source>
</reference>
<dbReference type="Proteomes" id="UP000019024">
    <property type="component" value="Chromosome"/>
</dbReference>
<dbReference type="HOGENOM" id="CLU_2230290_0_0_2"/>
<evidence type="ECO:0000313" key="1">
    <source>
        <dbReference type="EMBL" id="AHF98671.1"/>
    </source>
</evidence>
<dbReference type="EMBL" id="CP007055">
    <property type="protein sequence ID" value="AHF98671.1"/>
    <property type="molecule type" value="Genomic_DNA"/>
</dbReference>
<name>W0JMY2_9EURY</name>
<gene>
    <name evidence="1" type="ORF">HALLA_07215</name>
</gene>
<accession>W0JMY2</accession>
<dbReference type="KEGG" id="hlr:HALLA_07215"/>
<proteinExistence type="predicted"/>
<evidence type="ECO:0000313" key="2">
    <source>
        <dbReference type="Proteomes" id="UP000019024"/>
    </source>
</evidence>
<keyword evidence="2" id="KW-1185">Reference proteome</keyword>
<organism evidence="1 2">
    <name type="scientific">Halostagnicola larsenii XH-48</name>
    <dbReference type="NCBI Taxonomy" id="797299"/>
    <lineage>
        <taxon>Archaea</taxon>
        <taxon>Methanobacteriati</taxon>
        <taxon>Methanobacteriota</taxon>
        <taxon>Stenosarchaea group</taxon>
        <taxon>Halobacteria</taxon>
        <taxon>Halobacteriales</taxon>
        <taxon>Natrialbaceae</taxon>
        <taxon>Halostagnicola</taxon>
    </lineage>
</organism>
<sequence>MVVDIVRTLEKEGIPRESYQLASEVDPEALARLLDSGGGAVEVRLEVRAVSLVVTSAGVWVTDEDPSPRPECPECGLLVTDVVQLVPTHHTAYPCGCQVRGDLLE</sequence>
<dbReference type="eggNOG" id="ENOG502N5JU">
    <property type="taxonomic scope" value="Archaea"/>
</dbReference>
<dbReference type="AlphaFoldDB" id="W0JMY2"/>